<keyword evidence="2 3" id="KW-0378">Hydrolase</keyword>
<evidence type="ECO:0000256" key="3">
    <source>
        <dbReference type="RuleBase" id="RU361235"/>
    </source>
</evidence>
<dbReference type="Pfam" id="PF00135">
    <property type="entry name" value="COesterase"/>
    <property type="match status" value="1"/>
</dbReference>
<dbReference type="HOGENOM" id="CLU_006586_10_5_1"/>
<feature type="region of interest" description="Disordered" evidence="4">
    <location>
        <begin position="71"/>
        <end position="95"/>
    </location>
</feature>
<dbReference type="PROSITE" id="PS51257">
    <property type="entry name" value="PROKAR_LIPOPROTEIN"/>
    <property type="match status" value="1"/>
</dbReference>
<evidence type="ECO:0000256" key="2">
    <source>
        <dbReference type="ARBA" id="ARBA00022801"/>
    </source>
</evidence>
<dbReference type="OrthoDB" id="408631at2759"/>
<dbReference type="AlphaFoldDB" id="M7TFT3"/>
<accession>M7TFT3</accession>
<dbReference type="SUPFAM" id="SSF53474">
    <property type="entry name" value="alpha/beta-Hydrolases"/>
    <property type="match status" value="1"/>
</dbReference>
<proteinExistence type="inferred from homology"/>
<keyword evidence="7" id="KW-1185">Reference proteome</keyword>
<dbReference type="STRING" id="1287681.M7TFT3"/>
<dbReference type="EC" id="3.1.1.-" evidence="3"/>
<dbReference type="KEGG" id="ela:UCREL1_4167"/>
<evidence type="ECO:0000313" key="6">
    <source>
        <dbReference type="EMBL" id="EMR68811.1"/>
    </source>
</evidence>
<organism evidence="6 7">
    <name type="scientific">Eutypa lata (strain UCR-EL1)</name>
    <name type="common">Grapevine dieback disease fungus</name>
    <name type="synonym">Eutypa armeniacae</name>
    <dbReference type="NCBI Taxonomy" id="1287681"/>
    <lineage>
        <taxon>Eukaryota</taxon>
        <taxon>Fungi</taxon>
        <taxon>Dikarya</taxon>
        <taxon>Ascomycota</taxon>
        <taxon>Pezizomycotina</taxon>
        <taxon>Sordariomycetes</taxon>
        <taxon>Xylariomycetidae</taxon>
        <taxon>Xylariales</taxon>
        <taxon>Diatrypaceae</taxon>
        <taxon>Eutypa</taxon>
    </lineage>
</organism>
<dbReference type="Proteomes" id="UP000012174">
    <property type="component" value="Unassembled WGS sequence"/>
</dbReference>
<keyword evidence="3" id="KW-0732">Signal</keyword>
<feature type="signal peptide" evidence="3">
    <location>
        <begin position="1"/>
        <end position="26"/>
    </location>
</feature>
<dbReference type="InterPro" id="IPR002018">
    <property type="entry name" value="CarbesteraseB"/>
</dbReference>
<dbReference type="eggNOG" id="KOG4389">
    <property type="taxonomic scope" value="Eukaryota"/>
</dbReference>
<evidence type="ECO:0000256" key="1">
    <source>
        <dbReference type="ARBA" id="ARBA00005964"/>
    </source>
</evidence>
<dbReference type="InterPro" id="IPR029058">
    <property type="entry name" value="AB_hydrolase_fold"/>
</dbReference>
<evidence type="ECO:0000259" key="5">
    <source>
        <dbReference type="Pfam" id="PF00135"/>
    </source>
</evidence>
<dbReference type="OMA" id="AFQKMWG"/>
<dbReference type="InterPro" id="IPR019826">
    <property type="entry name" value="Carboxylesterase_B_AS"/>
</dbReference>
<comment type="similarity">
    <text evidence="1 3">Belongs to the type-B carboxylesterase/lipase family.</text>
</comment>
<dbReference type="Gene3D" id="3.40.50.1820">
    <property type="entry name" value="alpha/beta hydrolase"/>
    <property type="match status" value="1"/>
</dbReference>
<dbReference type="PROSITE" id="PS00122">
    <property type="entry name" value="CARBOXYLESTERASE_B_1"/>
    <property type="match status" value="1"/>
</dbReference>
<sequence length="632" mass="67035">MVKSTASTFSLFMAATTYAVAGCALAQVLAPGPTVDLGYATYQGYYDETYDLNVWKGVRYASPPVGDLRWQAPREPPQNNSQVTPAVDQPPLCPQSGAFGTPEEYGFNSGPGDEDCLYLNVYAAPDSSGLPVLVWIHGGGYAVFGAEYDPSEWISANDNAFIAVEIQYRLGAFGFLASAGVKTGGGQLNVGLLDQRFALEWVQQHIAQFGGDPSRVTIAGESAGAGSVMYHSMAYGGTESNIFSNIIAASPWIPGVYRYDDPVPTARYEKFAELAGCSDAPDVFACLVAADTAVLQDASGTVSTTMGYFGSFGFVPVIDGDFIRERPTVAMLRGAMSGKRLLVGTNANEGVPLTNPTIKTQEAYDDFVAQSFPLFTPSDVAQLNTIYRIGAAPPVDEDDFLYDTLGFAGPTALTKSGLATGLKQAAINIGAETTYDCPAQWLSESFSTGGRQAWKYQYSVTPSYHGADLGSYFSFPGSGFPNADFARAVRKIWGAFVVRDTPVISVDDATAGMPNATVPIPAPAPVPAPAPAPIPGGHGGGGTKNDNIDIDIDIDIVNIDWPAFTIANPVQMTLNTTGGTVTNVTVTPDLSYLVREGPGIVNNFSLANAYTWEGGRGQRCAFWMEVSERVPQ</sequence>
<dbReference type="GO" id="GO:0016787">
    <property type="term" value="F:hydrolase activity"/>
    <property type="evidence" value="ECO:0007669"/>
    <property type="project" value="UniProtKB-KW"/>
</dbReference>
<dbReference type="InterPro" id="IPR050309">
    <property type="entry name" value="Type-B_Carboxylest/Lipase"/>
</dbReference>
<reference evidence="7" key="1">
    <citation type="journal article" date="2013" name="Genome Announc.">
        <title>Draft genome sequence of the grapevine dieback fungus Eutypa lata UCR-EL1.</title>
        <authorList>
            <person name="Blanco-Ulate B."/>
            <person name="Rolshausen P.E."/>
            <person name="Cantu D."/>
        </authorList>
    </citation>
    <scope>NUCLEOTIDE SEQUENCE [LARGE SCALE GENOMIC DNA]</scope>
    <source>
        <strain evidence="7">UCR-EL1</strain>
    </source>
</reference>
<name>M7TFT3_EUTLA</name>
<feature type="chain" id="PRO_5005141229" description="Carboxylic ester hydrolase" evidence="3">
    <location>
        <begin position="27"/>
        <end position="632"/>
    </location>
</feature>
<dbReference type="EMBL" id="KB706177">
    <property type="protein sequence ID" value="EMR68811.1"/>
    <property type="molecule type" value="Genomic_DNA"/>
</dbReference>
<evidence type="ECO:0000256" key="4">
    <source>
        <dbReference type="SAM" id="MobiDB-lite"/>
    </source>
</evidence>
<evidence type="ECO:0000313" key="7">
    <source>
        <dbReference type="Proteomes" id="UP000012174"/>
    </source>
</evidence>
<gene>
    <name evidence="6" type="ORF">UCREL1_4167</name>
</gene>
<protein>
    <recommendedName>
        <fullName evidence="3">Carboxylic ester hydrolase</fullName>
        <ecNumber evidence="3">3.1.1.-</ecNumber>
    </recommendedName>
</protein>
<dbReference type="PANTHER" id="PTHR11559">
    <property type="entry name" value="CARBOXYLESTERASE"/>
    <property type="match status" value="1"/>
</dbReference>
<feature type="domain" description="Carboxylesterase type B" evidence="5">
    <location>
        <begin position="43"/>
        <end position="499"/>
    </location>
</feature>
<dbReference type="ESTHER" id="eutla-m7tft3">
    <property type="family name" value="Fungal_carboxylesterase_lipase"/>
</dbReference>